<reference evidence="3" key="1">
    <citation type="submission" date="2018-12" db="EMBL/GenBank/DDBJ databases">
        <title>Tengunoibacter tsumagoiensis gen. nov., sp. nov., Dictyobacter kobayashii sp. nov., D. alpinus sp. nov., and D. joshuensis sp. nov. and description of Dictyobacteraceae fam. nov. within the order Ktedonobacterales isolated from Tengu-no-mugimeshi.</title>
        <authorList>
            <person name="Wang C.M."/>
            <person name="Zheng Y."/>
            <person name="Sakai Y."/>
            <person name="Toyoda A."/>
            <person name="Minakuchi Y."/>
            <person name="Abe K."/>
            <person name="Yokota A."/>
            <person name="Yabe S."/>
        </authorList>
    </citation>
    <scope>NUCLEOTIDE SEQUENCE [LARGE SCALE GENOMIC DNA]</scope>
    <source>
        <strain evidence="3">Uno16</strain>
    </source>
</reference>
<comment type="caution">
    <text evidence="2">The sequence shown here is derived from an EMBL/GenBank/DDBJ whole genome shotgun (WGS) entry which is preliminary data.</text>
</comment>
<sequence length="52" mass="6215">MFPIEAKHKTRRDKDIRTRRTRSNDNQRKQNHSPINPAKAENETYTQSHVVL</sequence>
<dbReference type="Proteomes" id="UP000287171">
    <property type="component" value="Unassembled WGS sequence"/>
</dbReference>
<proteinExistence type="predicted"/>
<organism evidence="2 3">
    <name type="scientific">Dictyobacter alpinus</name>
    <dbReference type="NCBI Taxonomy" id="2014873"/>
    <lineage>
        <taxon>Bacteria</taxon>
        <taxon>Bacillati</taxon>
        <taxon>Chloroflexota</taxon>
        <taxon>Ktedonobacteria</taxon>
        <taxon>Ktedonobacterales</taxon>
        <taxon>Dictyobacteraceae</taxon>
        <taxon>Dictyobacter</taxon>
    </lineage>
</organism>
<feature type="compositionally biased region" description="Basic and acidic residues" evidence="1">
    <location>
        <begin position="12"/>
        <end position="28"/>
    </location>
</feature>
<gene>
    <name evidence="2" type="ORF">KDA_15890</name>
</gene>
<evidence type="ECO:0000313" key="2">
    <source>
        <dbReference type="EMBL" id="GCE26105.1"/>
    </source>
</evidence>
<accession>A0A402B428</accession>
<protein>
    <submittedName>
        <fullName evidence="2">Uncharacterized protein</fullName>
    </submittedName>
</protein>
<evidence type="ECO:0000313" key="3">
    <source>
        <dbReference type="Proteomes" id="UP000287171"/>
    </source>
</evidence>
<keyword evidence="3" id="KW-1185">Reference proteome</keyword>
<feature type="region of interest" description="Disordered" evidence="1">
    <location>
        <begin position="1"/>
        <end position="52"/>
    </location>
</feature>
<evidence type="ECO:0000256" key="1">
    <source>
        <dbReference type="SAM" id="MobiDB-lite"/>
    </source>
</evidence>
<feature type="compositionally biased region" description="Polar residues" evidence="1">
    <location>
        <begin position="43"/>
        <end position="52"/>
    </location>
</feature>
<dbReference type="AlphaFoldDB" id="A0A402B428"/>
<dbReference type="EMBL" id="BIFT01000001">
    <property type="protein sequence ID" value="GCE26105.1"/>
    <property type="molecule type" value="Genomic_DNA"/>
</dbReference>
<name>A0A402B428_9CHLR</name>